<dbReference type="NCBIfam" id="TIGR03297">
    <property type="entry name" value="Ppyr-DeCO2ase"/>
    <property type="match status" value="1"/>
</dbReference>
<sequence length="375" mass="39632">MQKPSKLFDALRSEGISFFTGVPDSLLKYFCAYITDNTSEGNNVITANEGNAIALAAGRYIGSGQPAAVYMQNSGIGNAVNPLLSLADREVYSVPMMLIIGWRGEPGMHDEPQHVKQGRTMLGLLDVMGIPYTIIDAETVGLAMVVNKAATKMRELSAPVALVIRKGTFEPYRLSKDAGSGGQLSREAAIKSIAAGLNENEVIVSTTGMASRELYEFRQSTGNNGSRDFLTVGSMGHTSSIAMGVAMAQTGKKVVCIDGDGSALMHMGALGIVGNSGLKNLLHIVLNNGAHDSVGGQPTVGQRVDFVRIASACGYVCADCVHTTGEVETAMKKLVADPGPGFLEIRVKKGARPDIGRPKDSPVNNKKKLMDELGI</sequence>
<dbReference type="GO" id="GO:0032923">
    <property type="term" value="P:organic phosphonate biosynthetic process"/>
    <property type="evidence" value="ECO:0007669"/>
    <property type="project" value="InterPro"/>
</dbReference>
<keyword evidence="8" id="KW-1185">Reference proteome</keyword>
<dbReference type="Pfam" id="PF02775">
    <property type="entry name" value="TPP_enzyme_C"/>
    <property type="match status" value="1"/>
</dbReference>
<dbReference type="HOGENOM" id="CLU_042853_1_0_7"/>
<evidence type="ECO:0000256" key="2">
    <source>
        <dbReference type="ARBA" id="ARBA00023052"/>
    </source>
</evidence>
<dbReference type="PANTHER" id="PTHR42818:SF1">
    <property type="entry name" value="SULFOPYRUVATE DECARBOXYLASE"/>
    <property type="match status" value="1"/>
</dbReference>
<dbReference type="AlphaFoldDB" id="B8F9S7"/>
<dbReference type="FunFam" id="3.40.50.970:FF:000100">
    <property type="entry name" value="Putative phosphonopyruvate decarboxylase"/>
    <property type="match status" value="1"/>
</dbReference>
<feature type="domain" description="Thiamine pyrophosphate enzyme N-terminal TPP-binding" evidence="6">
    <location>
        <begin position="7"/>
        <end position="115"/>
    </location>
</feature>
<dbReference type="RefSeq" id="WP_012610458.1">
    <property type="nucleotide sequence ID" value="NC_011768.1"/>
</dbReference>
<evidence type="ECO:0000313" key="8">
    <source>
        <dbReference type="Proteomes" id="UP000000739"/>
    </source>
</evidence>
<dbReference type="CDD" id="cd07035">
    <property type="entry name" value="TPP_PYR_POX_like"/>
    <property type="match status" value="1"/>
</dbReference>
<reference evidence="7 8" key="1">
    <citation type="journal article" date="2012" name="Environ. Microbiol.">
        <title>The genome sequence of Desulfatibacillum alkenivorans AK-01: a blueprint for anaerobic alkane oxidation.</title>
        <authorList>
            <person name="Callaghan A.V."/>
            <person name="Morris B.E."/>
            <person name="Pereira I.A."/>
            <person name="McInerney M.J."/>
            <person name="Austin R.N."/>
            <person name="Groves J.T."/>
            <person name="Kukor J.J."/>
            <person name="Suflita J.M."/>
            <person name="Young L.Y."/>
            <person name="Zylstra G.J."/>
            <person name="Wawrik B."/>
        </authorList>
    </citation>
    <scope>NUCLEOTIDE SEQUENCE [LARGE SCALE GENOMIC DNA]</scope>
    <source>
        <strain evidence="7 8">AK-01</strain>
    </source>
</reference>
<keyword evidence="3" id="KW-0456">Lyase</keyword>
<dbReference type="EMBL" id="CP001322">
    <property type="protein sequence ID" value="ACL03023.1"/>
    <property type="molecule type" value="Genomic_DNA"/>
</dbReference>
<feature type="region of interest" description="Disordered" evidence="4">
    <location>
        <begin position="352"/>
        <end position="375"/>
    </location>
</feature>
<dbReference type="CDD" id="cd03371">
    <property type="entry name" value="TPP_PpyrDC"/>
    <property type="match status" value="1"/>
</dbReference>
<dbReference type="InterPro" id="IPR012001">
    <property type="entry name" value="Thiamin_PyroP_enz_TPP-bd_dom"/>
</dbReference>
<dbReference type="KEGG" id="dal:Dalk_1322"/>
<dbReference type="SUPFAM" id="SSF52518">
    <property type="entry name" value="Thiamin diphosphate-binding fold (THDP-binding)"/>
    <property type="match status" value="2"/>
</dbReference>
<dbReference type="Gene3D" id="3.40.50.970">
    <property type="match status" value="2"/>
</dbReference>
<evidence type="ECO:0000256" key="1">
    <source>
        <dbReference type="ARBA" id="ARBA00022793"/>
    </source>
</evidence>
<dbReference type="GO" id="GO:0033980">
    <property type="term" value="F:phosphonopyruvate decarboxylase activity"/>
    <property type="evidence" value="ECO:0007669"/>
    <property type="project" value="InterPro"/>
</dbReference>
<dbReference type="PANTHER" id="PTHR42818">
    <property type="entry name" value="SULFOPYRUVATE DECARBOXYLASE SUBUNIT ALPHA"/>
    <property type="match status" value="1"/>
</dbReference>
<accession>B8F9S7</accession>
<feature type="domain" description="Thiamine pyrophosphate enzyme TPP-binding" evidence="5">
    <location>
        <begin position="219"/>
        <end position="345"/>
    </location>
</feature>
<evidence type="ECO:0000259" key="6">
    <source>
        <dbReference type="Pfam" id="PF02776"/>
    </source>
</evidence>
<evidence type="ECO:0000256" key="3">
    <source>
        <dbReference type="ARBA" id="ARBA00023239"/>
    </source>
</evidence>
<dbReference type="Pfam" id="PF02776">
    <property type="entry name" value="TPP_enzyme_N"/>
    <property type="match status" value="1"/>
</dbReference>
<gene>
    <name evidence="7" type="ordered locus">Dalk_1322</name>
</gene>
<evidence type="ECO:0000259" key="5">
    <source>
        <dbReference type="Pfam" id="PF02775"/>
    </source>
</evidence>
<name>B8F9S7_DESAL</name>
<dbReference type="GO" id="GO:0030976">
    <property type="term" value="F:thiamine pyrophosphate binding"/>
    <property type="evidence" value="ECO:0007669"/>
    <property type="project" value="InterPro"/>
</dbReference>
<evidence type="ECO:0000256" key="4">
    <source>
        <dbReference type="SAM" id="MobiDB-lite"/>
    </source>
</evidence>
<dbReference type="Proteomes" id="UP000000739">
    <property type="component" value="Chromosome"/>
</dbReference>
<dbReference type="InterPro" id="IPR051818">
    <property type="entry name" value="TPP_dependent_decarboxylase"/>
</dbReference>
<evidence type="ECO:0000313" key="7">
    <source>
        <dbReference type="EMBL" id="ACL03023.1"/>
    </source>
</evidence>
<dbReference type="eggNOG" id="COG4032">
    <property type="taxonomic scope" value="Bacteria"/>
</dbReference>
<protein>
    <submittedName>
        <fullName evidence="7">Phosphonopyruvate decarboxylase</fullName>
    </submittedName>
</protein>
<proteinExistence type="predicted"/>
<dbReference type="InterPro" id="IPR017684">
    <property type="entry name" value="Phosphono-pyrv_decarboxylase"/>
</dbReference>
<dbReference type="InterPro" id="IPR029061">
    <property type="entry name" value="THDP-binding"/>
</dbReference>
<keyword evidence="2" id="KW-0786">Thiamine pyrophosphate</keyword>
<keyword evidence="1" id="KW-0210">Decarboxylase</keyword>
<organism evidence="7 8">
    <name type="scientific">Desulfatibacillum aliphaticivorans</name>
    <dbReference type="NCBI Taxonomy" id="218208"/>
    <lineage>
        <taxon>Bacteria</taxon>
        <taxon>Pseudomonadati</taxon>
        <taxon>Thermodesulfobacteriota</taxon>
        <taxon>Desulfobacteria</taxon>
        <taxon>Desulfobacterales</taxon>
        <taxon>Desulfatibacillaceae</taxon>
        <taxon>Desulfatibacillum</taxon>
    </lineage>
</organism>
<dbReference type="eggNOG" id="COG0028">
    <property type="taxonomic scope" value="Bacteria"/>
</dbReference>
<dbReference type="InterPro" id="IPR011766">
    <property type="entry name" value="TPP_enzyme_TPP-bd"/>
</dbReference>